<dbReference type="EMBL" id="OX451738">
    <property type="protein sequence ID" value="CAI8604627.1"/>
    <property type="molecule type" value="Genomic_DNA"/>
</dbReference>
<evidence type="ECO:0000313" key="2">
    <source>
        <dbReference type="EMBL" id="CAI8604627.1"/>
    </source>
</evidence>
<sequence length="216" mass="24788">MFYLSKIEHKLTLPPSLLALPIGEAIHTELERLFLDKGRLLLENLFHLMLMAYAYPLDSLTTFTFLLITCPIQTAMNLKIATKTKARGFGIMVKKLIHHLILIILTRSNSKFKVNLLQLQHHNNNTSTICFTASSTSHLSNNKKSETQKEEEERRYKGIRTRIPGGIQYRASLIFFRDIAVYPNLPDPPWHPPKKPSSTPPSSPNKRNATKKWSKR</sequence>
<name>A0AAV1A3S8_VICFA</name>
<reference evidence="2 3" key="1">
    <citation type="submission" date="2023-01" db="EMBL/GenBank/DDBJ databases">
        <authorList>
            <person name="Kreplak J."/>
        </authorList>
    </citation>
    <scope>NUCLEOTIDE SEQUENCE [LARGE SCALE GENOMIC DNA]</scope>
</reference>
<proteinExistence type="predicted"/>
<protein>
    <submittedName>
        <fullName evidence="2">Uncharacterized protein</fullName>
    </submittedName>
</protein>
<evidence type="ECO:0000313" key="3">
    <source>
        <dbReference type="Proteomes" id="UP001157006"/>
    </source>
</evidence>
<gene>
    <name evidence="2" type="ORF">VFH_III142280</name>
</gene>
<organism evidence="2 3">
    <name type="scientific">Vicia faba</name>
    <name type="common">Broad bean</name>
    <name type="synonym">Faba vulgaris</name>
    <dbReference type="NCBI Taxonomy" id="3906"/>
    <lineage>
        <taxon>Eukaryota</taxon>
        <taxon>Viridiplantae</taxon>
        <taxon>Streptophyta</taxon>
        <taxon>Embryophyta</taxon>
        <taxon>Tracheophyta</taxon>
        <taxon>Spermatophyta</taxon>
        <taxon>Magnoliopsida</taxon>
        <taxon>eudicotyledons</taxon>
        <taxon>Gunneridae</taxon>
        <taxon>Pentapetalae</taxon>
        <taxon>rosids</taxon>
        <taxon>fabids</taxon>
        <taxon>Fabales</taxon>
        <taxon>Fabaceae</taxon>
        <taxon>Papilionoideae</taxon>
        <taxon>50 kb inversion clade</taxon>
        <taxon>NPAAA clade</taxon>
        <taxon>Hologalegina</taxon>
        <taxon>IRL clade</taxon>
        <taxon>Fabeae</taxon>
        <taxon>Vicia</taxon>
    </lineage>
</organism>
<keyword evidence="3" id="KW-1185">Reference proteome</keyword>
<feature type="region of interest" description="Disordered" evidence="1">
    <location>
        <begin position="186"/>
        <end position="216"/>
    </location>
</feature>
<evidence type="ECO:0000256" key="1">
    <source>
        <dbReference type="SAM" id="MobiDB-lite"/>
    </source>
</evidence>
<dbReference type="Proteomes" id="UP001157006">
    <property type="component" value="Chromosome 3"/>
</dbReference>
<dbReference type="AlphaFoldDB" id="A0AAV1A3S8"/>
<accession>A0AAV1A3S8</accession>